<gene>
    <name evidence="1" type="ORF">OXIME_000402</name>
</gene>
<dbReference type="AlphaFoldDB" id="A0AAX4NFW6"/>
<protein>
    <submittedName>
        <fullName evidence="1">Uncharacterized protein</fullName>
    </submittedName>
</protein>
<organism evidence="1 2">
    <name type="scientific">Oxyplasma meridianum</name>
    <dbReference type="NCBI Taxonomy" id="3073602"/>
    <lineage>
        <taxon>Archaea</taxon>
        <taxon>Methanobacteriati</taxon>
        <taxon>Thermoplasmatota</taxon>
        <taxon>Thermoplasmata</taxon>
        <taxon>Thermoplasmatales</taxon>
        <taxon>Thermoplasmataceae</taxon>
        <taxon>Oxyplasma</taxon>
    </lineage>
</organism>
<dbReference type="EMBL" id="CP133772">
    <property type="protein sequence ID" value="WYX99857.1"/>
    <property type="molecule type" value="Genomic_DNA"/>
</dbReference>
<evidence type="ECO:0000313" key="2">
    <source>
        <dbReference type="Proteomes" id="UP001451606"/>
    </source>
</evidence>
<evidence type="ECO:0000313" key="1">
    <source>
        <dbReference type="EMBL" id="WYX99857.1"/>
    </source>
</evidence>
<dbReference type="KEGG" id="omr:OXIME_000402"/>
<reference evidence="1 2" key="1">
    <citation type="submission" date="2023-09" db="EMBL/GenBank/DDBJ databases">
        <authorList>
            <person name="Golyshina O.V."/>
            <person name="Lunev E.A."/>
            <person name="Bargiela R."/>
            <person name="Gaines M.C."/>
            <person name="Daum B."/>
            <person name="Bale N.J."/>
            <person name="Koenen M."/>
            <person name="Sinninghe Damst J.S."/>
            <person name="Yakimov M."/>
            <person name="Golyshin P.N."/>
        </authorList>
    </citation>
    <scope>NUCLEOTIDE SEQUENCE [LARGE SCALE GENOMIC DNA]</scope>
    <source>
        <strain evidence="1 2">M1</strain>
    </source>
</reference>
<dbReference type="RefSeq" id="WP_393971816.1">
    <property type="nucleotide sequence ID" value="NZ_CP133772.1"/>
</dbReference>
<dbReference type="Proteomes" id="UP001451606">
    <property type="component" value="Chromosome"/>
</dbReference>
<keyword evidence="2" id="KW-1185">Reference proteome</keyword>
<sequence>MSINLIQNREIFIPFVTNGTEQSFENPDVFIASESPLYLGIIMKPSKGVWEYLKNSSEMVLCRHNNEKCASFTIPYKIEVGENTIFFIQPESMESLFRSGIMENP</sequence>
<accession>A0AAX4NFW6</accession>
<name>A0AAX4NFW6_9ARCH</name>
<proteinExistence type="predicted"/>
<dbReference type="GeneID" id="95967127"/>